<dbReference type="SMART" id="SM00028">
    <property type="entry name" value="TPR"/>
    <property type="match status" value="4"/>
</dbReference>
<protein>
    <submittedName>
        <fullName evidence="4">Uncharacterized protein</fullName>
    </submittedName>
</protein>
<evidence type="ECO:0000256" key="3">
    <source>
        <dbReference type="PROSITE-ProRule" id="PRU00339"/>
    </source>
</evidence>
<keyword evidence="2 3" id="KW-0802">TPR repeat</keyword>
<accession>A0A101E259</accession>
<evidence type="ECO:0000256" key="2">
    <source>
        <dbReference type="ARBA" id="ARBA00022803"/>
    </source>
</evidence>
<dbReference type="PANTHER" id="PTHR45641">
    <property type="entry name" value="TETRATRICOPEPTIDE REPEAT PROTEIN (AFU_ORTHOLOGUE AFUA_6G03870)"/>
    <property type="match status" value="1"/>
</dbReference>
<dbReference type="Proteomes" id="UP000054015">
    <property type="component" value="Unassembled WGS sequence"/>
</dbReference>
<name>A0A101E259_ARCFL</name>
<dbReference type="SUPFAM" id="SSF48452">
    <property type="entry name" value="TPR-like"/>
    <property type="match status" value="1"/>
</dbReference>
<evidence type="ECO:0000313" key="4">
    <source>
        <dbReference type="EMBL" id="KUK07730.1"/>
    </source>
</evidence>
<dbReference type="PANTHER" id="PTHR45641:SF19">
    <property type="entry name" value="NEPHROCYSTIN-3"/>
    <property type="match status" value="1"/>
</dbReference>
<feature type="repeat" description="TPR" evidence="3">
    <location>
        <begin position="203"/>
        <end position="236"/>
    </location>
</feature>
<dbReference type="InterPro" id="IPR019734">
    <property type="entry name" value="TPR_rpt"/>
</dbReference>
<dbReference type="PATRIC" id="fig|2234.7.peg.704"/>
<dbReference type="Pfam" id="PF00515">
    <property type="entry name" value="TPR_1"/>
    <property type="match status" value="1"/>
</dbReference>
<dbReference type="EMBL" id="LGEX01000001">
    <property type="protein sequence ID" value="KUK07730.1"/>
    <property type="molecule type" value="Genomic_DNA"/>
</dbReference>
<dbReference type="InterPro" id="IPR011990">
    <property type="entry name" value="TPR-like_helical_dom_sf"/>
</dbReference>
<sequence>MAKASNLTELLFGVPSNIEGYPEIARGFLGRGEYGIDAFRRYVRELGYSDAKVEEILLEIYREAKRRCADTSYEELLAAICSEIGAFYLDLGYEGAEKFLLEAFNLRNRLYSSEKAFLLANTMNKLGIFYVQNGKVEKAEIMFEDAYTIMKELYERFKEFEFDYALAAINLGTFYFETYRSDEGLKYLFEALEHKHALPCGGAVPYFNIALCYQDLGEYDKAVEFYIKASAIALDKGFVDVKESLGRALKIASPEQVHSKVEELLSRGEIDRRKFVELTSILGRLG</sequence>
<evidence type="ECO:0000313" key="5">
    <source>
        <dbReference type="Proteomes" id="UP000054015"/>
    </source>
</evidence>
<dbReference type="AlphaFoldDB" id="A0A101E259"/>
<gene>
    <name evidence="4" type="ORF">XD48_0065</name>
</gene>
<dbReference type="Pfam" id="PF13374">
    <property type="entry name" value="TPR_10"/>
    <property type="match status" value="1"/>
</dbReference>
<proteinExistence type="predicted"/>
<organism evidence="4 5">
    <name type="scientific">Archaeoglobus fulgidus</name>
    <dbReference type="NCBI Taxonomy" id="2234"/>
    <lineage>
        <taxon>Archaea</taxon>
        <taxon>Methanobacteriati</taxon>
        <taxon>Methanobacteriota</taxon>
        <taxon>Archaeoglobi</taxon>
        <taxon>Archaeoglobales</taxon>
        <taxon>Archaeoglobaceae</taxon>
        <taxon>Archaeoglobus</taxon>
    </lineage>
</organism>
<dbReference type="PROSITE" id="PS50005">
    <property type="entry name" value="TPR"/>
    <property type="match status" value="1"/>
</dbReference>
<reference evidence="5" key="1">
    <citation type="journal article" date="2015" name="MBio">
        <title>Genome-Resolved Metagenomic Analysis Reveals Roles for Candidate Phyla and Other Microbial Community Members in Biogeochemical Transformations in Oil Reservoirs.</title>
        <authorList>
            <person name="Hu P."/>
            <person name="Tom L."/>
            <person name="Singh A."/>
            <person name="Thomas B.C."/>
            <person name="Baker B.J."/>
            <person name="Piceno Y.M."/>
            <person name="Andersen G.L."/>
            <person name="Banfield J.F."/>
        </authorList>
    </citation>
    <scope>NUCLEOTIDE SEQUENCE [LARGE SCALE GENOMIC DNA]</scope>
</reference>
<dbReference type="Gene3D" id="1.25.40.10">
    <property type="entry name" value="Tetratricopeptide repeat domain"/>
    <property type="match status" value="2"/>
</dbReference>
<comment type="caution">
    <text evidence="4">The sequence shown here is derived from an EMBL/GenBank/DDBJ whole genome shotgun (WGS) entry which is preliminary data.</text>
</comment>
<keyword evidence="1" id="KW-0677">Repeat</keyword>
<evidence type="ECO:0000256" key="1">
    <source>
        <dbReference type="ARBA" id="ARBA00022737"/>
    </source>
</evidence>